<reference evidence="1 2" key="1">
    <citation type="submission" date="2016-07" db="EMBL/GenBank/DDBJ databases">
        <title>Pervasive Adenine N6-methylation of Active Genes in Fungi.</title>
        <authorList>
            <consortium name="DOE Joint Genome Institute"/>
            <person name="Mondo S.J."/>
            <person name="Dannebaum R.O."/>
            <person name="Kuo R.C."/>
            <person name="Labutti K."/>
            <person name="Haridas S."/>
            <person name="Kuo A."/>
            <person name="Salamov A."/>
            <person name="Ahrendt S.R."/>
            <person name="Lipzen A."/>
            <person name="Sullivan W."/>
            <person name="Andreopoulos W.B."/>
            <person name="Clum A."/>
            <person name="Lindquist E."/>
            <person name="Daum C."/>
            <person name="Ramamoorthy G.K."/>
            <person name="Gryganskyi A."/>
            <person name="Culley D."/>
            <person name="Magnuson J.K."/>
            <person name="James T.Y."/>
            <person name="O'Malley M.A."/>
            <person name="Stajich J.E."/>
            <person name="Spatafora J.W."/>
            <person name="Visel A."/>
            <person name="Grigoriev I.V."/>
        </authorList>
    </citation>
    <scope>NUCLEOTIDE SEQUENCE [LARGE SCALE GENOMIC DNA]</scope>
    <source>
        <strain evidence="1 2">NRRL 2496</strain>
    </source>
</reference>
<evidence type="ECO:0000313" key="1">
    <source>
        <dbReference type="EMBL" id="ORY95036.1"/>
    </source>
</evidence>
<gene>
    <name evidence="1" type="ORF">BCR43DRAFT_495038</name>
</gene>
<protein>
    <submittedName>
        <fullName evidence="1">Uncharacterized protein</fullName>
    </submittedName>
</protein>
<dbReference type="EMBL" id="MCGN01000007">
    <property type="protein sequence ID" value="ORY95036.1"/>
    <property type="molecule type" value="Genomic_DNA"/>
</dbReference>
<comment type="caution">
    <text evidence="1">The sequence shown here is derived from an EMBL/GenBank/DDBJ whole genome shotgun (WGS) entry which is preliminary data.</text>
</comment>
<name>A0A1X2H910_SYNRA</name>
<organism evidence="1 2">
    <name type="scientific">Syncephalastrum racemosum</name>
    <name type="common">Filamentous fungus</name>
    <dbReference type="NCBI Taxonomy" id="13706"/>
    <lineage>
        <taxon>Eukaryota</taxon>
        <taxon>Fungi</taxon>
        <taxon>Fungi incertae sedis</taxon>
        <taxon>Mucoromycota</taxon>
        <taxon>Mucoromycotina</taxon>
        <taxon>Mucoromycetes</taxon>
        <taxon>Mucorales</taxon>
        <taxon>Syncephalastraceae</taxon>
        <taxon>Syncephalastrum</taxon>
    </lineage>
</organism>
<dbReference type="Proteomes" id="UP000242180">
    <property type="component" value="Unassembled WGS sequence"/>
</dbReference>
<dbReference type="AlphaFoldDB" id="A0A1X2H910"/>
<accession>A0A1X2H910</accession>
<sequence>MQLKLSQIQTGFRETDNRWQGGAPLASRTVEPILITGRALYWETSGYNRQNRSSETLHQCPHLTLRGCAGVLARGSGEYDHTEKCSGIVLVSLGRILLPVDSNTNTNLEKIALIAKMLLKPQI</sequence>
<evidence type="ECO:0000313" key="2">
    <source>
        <dbReference type="Proteomes" id="UP000242180"/>
    </source>
</evidence>
<proteinExistence type="predicted"/>
<dbReference type="InParanoid" id="A0A1X2H910"/>
<keyword evidence="2" id="KW-1185">Reference proteome</keyword>